<organism evidence="3 4">
    <name type="scientific">Novipirellula herctigrandis</name>
    <dbReference type="NCBI Taxonomy" id="2527986"/>
    <lineage>
        <taxon>Bacteria</taxon>
        <taxon>Pseudomonadati</taxon>
        <taxon>Planctomycetota</taxon>
        <taxon>Planctomycetia</taxon>
        <taxon>Pirellulales</taxon>
        <taxon>Pirellulaceae</taxon>
        <taxon>Novipirellula</taxon>
    </lineage>
</organism>
<evidence type="ECO:0000313" key="4">
    <source>
        <dbReference type="Proteomes" id="UP000315010"/>
    </source>
</evidence>
<dbReference type="OrthoDB" id="9782842at2"/>
<sequence>MIQCQQINELISGFIDHELTQQDEQRVRVHLRSCEQCQKTATEMRELQLAVSSACVVSKLEEERWEKIMNNRPAKASRGIGWTLLIAGFAWIVSVAIWEFAIDDNVPLIVKLPIGAVWFGMLFLFLSVAWQRVVSYKTDRYNKVKI</sequence>
<dbReference type="EMBL" id="SJPJ01000001">
    <property type="protein sequence ID" value="TWT81013.1"/>
    <property type="molecule type" value="Genomic_DNA"/>
</dbReference>
<accession>A0A5C5Z323</accession>
<comment type="caution">
    <text evidence="3">The sequence shown here is derived from an EMBL/GenBank/DDBJ whole genome shotgun (WGS) entry which is preliminary data.</text>
</comment>
<dbReference type="RefSeq" id="WP_146396488.1">
    <property type="nucleotide sequence ID" value="NZ_SJPJ01000001.1"/>
</dbReference>
<keyword evidence="1" id="KW-0812">Transmembrane</keyword>
<dbReference type="Pfam" id="PF13490">
    <property type="entry name" value="zf-HC2"/>
    <property type="match status" value="1"/>
</dbReference>
<dbReference type="InterPro" id="IPR027383">
    <property type="entry name" value="Znf_put"/>
</dbReference>
<proteinExistence type="predicted"/>
<dbReference type="AlphaFoldDB" id="A0A5C5Z323"/>
<dbReference type="Gene3D" id="1.10.10.1320">
    <property type="entry name" value="Anti-sigma factor, zinc-finger domain"/>
    <property type="match status" value="1"/>
</dbReference>
<keyword evidence="1" id="KW-0472">Membrane</keyword>
<keyword evidence="1" id="KW-1133">Transmembrane helix</keyword>
<keyword evidence="4" id="KW-1185">Reference proteome</keyword>
<feature type="transmembrane region" description="Helical" evidence="1">
    <location>
        <begin position="79"/>
        <end position="102"/>
    </location>
</feature>
<reference evidence="3 4" key="1">
    <citation type="submission" date="2019-02" db="EMBL/GenBank/DDBJ databases">
        <title>Deep-cultivation of Planctomycetes and their phenomic and genomic characterization uncovers novel biology.</title>
        <authorList>
            <person name="Wiegand S."/>
            <person name="Jogler M."/>
            <person name="Boedeker C."/>
            <person name="Pinto D."/>
            <person name="Vollmers J."/>
            <person name="Rivas-Marin E."/>
            <person name="Kohn T."/>
            <person name="Peeters S.H."/>
            <person name="Heuer A."/>
            <person name="Rast P."/>
            <person name="Oberbeckmann S."/>
            <person name="Bunk B."/>
            <person name="Jeske O."/>
            <person name="Meyerdierks A."/>
            <person name="Storesund J.E."/>
            <person name="Kallscheuer N."/>
            <person name="Luecker S."/>
            <person name="Lage O.M."/>
            <person name="Pohl T."/>
            <person name="Merkel B.J."/>
            <person name="Hornburger P."/>
            <person name="Mueller R.-W."/>
            <person name="Bruemmer F."/>
            <person name="Labrenz M."/>
            <person name="Spormann A.M."/>
            <person name="Op Den Camp H."/>
            <person name="Overmann J."/>
            <person name="Amann R."/>
            <person name="Jetten M.S.M."/>
            <person name="Mascher T."/>
            <person name="Medema M.H."/>
            <person name="Devos D.P."/>
            <person name="Kaster A.-K."/>
            <person name="Ovreas L."/>
            <person name="Rohde M."/>
            <person name="Galperin M.Y."/>
            <person name="Jogler C."/>
        </authorList>
    </citation>
    <scope>NUCLEOTIDE SEQUENCE [LARGE SCALE GENOMIC DNA]</scope>
    <source>
        <strain evidence="3 4">CA13</strain>
    </source>
</reference>
<feature type="domain" description="Putative zinc-finger" evidence="2">
    <location>
        <begin position="4"/>
        <end position="38"/>
    </location>
</feature>
<name>A0A5C5Z323_9BACT</name>
<evidence type="ECO:0000256" key="1">
    <source>
        <dbReference type="SAM" id="Phobius"/>
    </source>
</evidence>
<protein>
    <recommendedName>
        <fullName evidence="2">Putative zinc-finger domain-containing protein</fullName>
    </recommendedName>
</protein>
<evidence type="ECO:0000259" key="2">
    <source>
        <dbReference type="Pfam" id="PF13490"/>
    </source>
</evidence>
<dbReference type="InterPro" id="IPR041916">
    <property type="entry name" value="Anti_sigma_zinc_sf"/>
</dbReference>
<dbReference type="Proteomes" id="UP000315010">
    <property type="component" value="Unassembled WGS sequence"/>
</dbReference>
<evidence type="ECO:0000313" key="3">
    <source>
        <dbReference type="EMBL" id="TWT81013.1"/>
    </source>
</evidence>
<feature type="transmembrane region" description="Helical" evidence="1">
    <location>
        <begin position="108"/>
        <end position="130"/>
    </location>
</feature>
<gene>
    <name evidence="3" type="ORF">CA13_24600</name>
</gene>